<dbReference type="PROSITE" id="PS51352">
    <property type="entry name" value="THIOREDOXIN_2"/>
    <property type="match status" value="1"/>
</dbReference>
<dbReference type="PANTHER" id="PTHR42852">
    <property type="entry name" value="THIOL:DISULFIDE INTERCHANGE PROTEIN DSBE"/>
    <property type="match status" value="1"/>
</dbReference>
<dbReference type="InterPro" id="IPR050553">
    <property type="entry name" value="Thioredoxin_ResA/DsbE_sf"/>
</dbReference>
<organism evidence="8 9">
    <name type="scientific">Notoacmeibacter ruber</name>
    <dbReference type="NCBI Taxonomy" id="2670375"/>
    <lineage>
        <taxon>Bacteria</taxon>
        <taxon>Pseudomonadati</taxon>
        <taxon>Pseudomonadota</taxon>
        <taxon>Alphaproteobacteria</taxon>
        <taxon>Hyphomicrobiales</taxon>
        <taxon>Notoacmeibacteraceae</taxon>
        <taxon>Notoacmeibacter</taxon>
    </lineage>
</organism>
<evidence type="ECO:0000256" key="2">
    <source>
        <dbReference type="ARBA" id="ARBA00007758"/>
    </source>
</evidence>
<evidence type="ECO:0000256" key="4">
    <source>
        <dbReference type="ARBA" id="ARBA00023157"/>
    </source>
</evidence>
<dbReference type="Proteomes" id="UP000281094">
    <property type="component" value="Unassembled WGS sequence"/>
</dbReference>
<dbReference type="RefSeq" id="WP_121646068.1">
    <property type="nucleotide sequence ID" value="NZ_RCWN01000001.1"/>
</dbReference>
<sequence>MKPNETKPVASVKPKQPERKRAVLFLPVLLFAIVASIFLAMEISGRDSSTIPSALIGQPAPRTTLTPLEGMEQPGLDTEKLKGKVTLVNIFASWCAPCRQEHPVLMRLAEDQRVQLVGFNYKDDPDNARRFLSELGNPYQAVGVDPSGRAAIDWGVYGVPETFLLDREGVIVWKYVGPLTPERVENELMPLLEETLQAPASDDATS</sequence>
<dbReference type="CDD" id="cd03010">
    <property type="entry name" value="TlpA_like_DsbE"/>
    <property type="match status" value="1"/>
</dbReference>
<dbReference type="GO" id="GO:0017004">
    <property type="term" value="P:cytochrome complex assembly"/>
    <property type="evidence" value="ECO:0007669"/>
    <property type="project" value="UniProtKB-KW"/>
</dbReference>
<dbReference type="NCBIfam" id="TIGR00385">
    <property type="entry name" value="dsbE"/>
    <property type="match status" value="1"/>
</dbReference>
<evidence type="ECO:0000256" key="1">
    <source>
        <dbReference type="ARBA" id="ARBA00004196"/>
    </source>
</evidence>
<dbReference type="InterPro" id="IPR036249">
    <property type="entry name" value="Thioredoxin-like_sf"/>
</dbReference>
<dbReference type="GO" id="GO:0030288">
    <property type="term" value="C:outer membrane-bounded periplasmic space"/>
    <property type="evidence" value="ECO:0007669"/>
    <property type="project" value="InterPro"/>
</dbReference>
<feature type="transmembrane region" description="Helical" evidence="6">
    <location>
        <begin position="21"/>
        <end position="41"/>
    </location>
</feature>
<protein>
    <submittedName>
        <fullName evidence="8">DsbE family thiol:disulfide interchange protein</fullName>
    </submittedName>
</protein>
<evidence type="ECO:0000256" key="3">
    <source>
        <dbReference type="ARBA" id="ARBA00022748"/>
    </source>
</evidence>
<evidence type="ECO:0000313" key="8">
    <source>
        <dbReference type="EMBL" id="RLQ89101.1"/>
    </source>
</evidence>
<dbReference type="PROSITE" id="PS00194">
    <property type="entry name" value="THIOREDOXIN_1"/>
    <property type="match status" value="1"/>
</dbReference>
<name>A0A3L7JHK0_9HYPH</name>
<proteinExistence type="inferred from homology"/>
<keyword evidence="6" id="KW-0472">Membrane</keyword>
<keyword evidence="6" id="KW-0812">Transmembrane</keyword>
<dbReference type="InterPro" id="IPR004799">
    <property type="entry name" value="Periplasmic_diS_OxRdtase_DsbE"/>
</dbReference>
<keyword evidence="4" id="KW-1015">Disulfide bond</keyword>
<keyword evidence="6" id="KW-1133">Transmembrane helix</keyword>
<dbReference type="Pfam" id="PF08534">
    <property type="entry name" value="Redoxin"/>
    <property type="match status" value="1"/>
</dbReference>
<reference evidence="8 9" key="1">
    <citation type="submission" date="2018-10" db="EMBL/GenBank/DDBJ databases">
        <title>Notoacmeibacter sp. M2BS9Y-3-1, whole genome shotgun sequence.</title>
        <authorList>
            <person name="Tuo L."/>
        </authorList>
    </citation>
    <scope>NUCLEOTIDE SEQUENCE [LARGE SCALE GENOMIC DNA]</scope>
    <source>
        <strain evidence="8 9">M2BS9Y-3-1</strain>
    </source>
</reference>
<evidence type="ECO:0000256" key="5">
    <source>
        <dbReference type="ARBA" id="ARBA00023284"/>
    </source>
</evidence>
<accession>A0A3L7JHK0</accession>
<keyword evidence="5" id="KW-0676">Redox-active center</keyword>
<feature type="domain" description="Thioredoxin" evidence="7">
    <location>
        <begin position="54"/>
        <end position="193"/>
    </location>
</feature>
<keyword evidence="3" id="KW-0201">Cytochrome c-type biogenesis</keyword>
<comment type="subcellular location">
    <subcellularLocation>
        <location evidence="1">Cell envelope</location>
    </subcellularLocation>
</comment>
<keyword evidence="9" id="KW-1185">Reference proteome</keyword>
<evidence type="ECO:0000256" key="6">
    <source>
        <dbReference type="SAM" id="Phobius"/>
    </source>
</evidence>
<dbReference type="EMBL" id="RCWN01000001">
    <property type="protein sequence ID" value="RLQ89101.1"/>
    <property type="molecule type" value="Genomic_DNA"/>
</dbReference>
<gene>
    <name evidence="8" type="ORF">D8780_13475</name>
</gene>
<comment type="caution">
    <text evidence="8">The sequence shown here is derived from an EMBL/GenBank/DDBJ whole genome shotgun (WGS) entry which is preliminary data.</text>
</comment>
<dbReference type="Gene3D" id="3.40.30.10">
    <property type="entry name" value="Glutaredoxin"/>
    <property type="match status" value="1"/>
</dbReference>
<dbReference type="GO" id="GO:0015036">
    <property type="term" value="F:disulfide oxidoreductase activity"/>
    <property type="evidence" value="ECO:0007669"/>
    <property type="project" value="InterPro"/>
</dbReference>
<evidence type="ECO:0000259" key="7">
    <source>
        <dbReference type="PROSITE" id="PS51352"/>
    </source>
</evidence>
<evidence type="ECO:0000313" key="9">
    <source>
        <dbReference type="Proteomes" id="UP000281094"/>
    </source>
</evidence>
<dbReference type="InterPro" id="IPR013740">
    <property type="entry name" value="Redoxin"/>
</dbReference>
<dbReference type="InterPro" id="IPR013766">
    <property type="entry name" value="Thioredoxin_domain"/>
</dbReference>
<dbReference type="AlphaFoldDB" id="A0A3L7JHK0"/>
<dbReference type="SUPFAM" id="SSF52833">
    <property type="entry name" value="Thioredoxin-like"/>
    <property type="match status" value="1"/>
</dbReference>
<dbReference type="PANTHER" id="PTHR42852:SF6">
    <property type="entry name" value="THIOL:DISULFIDE INTERCHANGE PROTEIN DSBE"/>
    <property type="match status" value="1"/>
</dbReference>
<comment type="similarity">
    <text evidence="2">Belongs to the thioredoxin family. DsbE subfamily.</text>
</comment>
<dbReference type="InterPro" id="IPR017937">
    <property type="entry name" value="Thioredoxin_CS"/>
</dbReference>